<name>A0ABD3FWC9_9STRA</name>
<feature type="compositionally biased region" description="Low complexity" evidence="1">
    <location>
        <begin position="165"/>
        <end position="229"/>
    </location>
</feature>
<reference evidence="2 3" key="1">
    <citation type="submission" date="2024-09" db="EMBL/GenBank/DDBJ databases">
        <title>Genome sequencing and assembly of Phytophthora oleae, isolate VK10A, causative agent of rot of olive drupes.</title>
        <authorList>
            <person name="Conti Taguali S."/>
            <person name="Riolo M."/>
            <person name="La Spada F."/>
            <person name="Cacciola S.O."/>
            <person name="Dionisio G."/>
        </authorList>
    </citation>
    <scope>NUCLEOTIDE SEQUENCE [LARGE SCALE GENOMIC DNA]</scope>
    <source>
        <strain evidence="2 3">VK10A</strain>
    </source>
</reference>
<dbReference type="EMBL" id="JBIMZQ010000006">
    <property type="protein sequence ID" value="KAL3670731.1"/>
    <property type="molecule type" value="Genomic_DNA"/>
</dbReference>
<gene>
    <name evidence="2" type="ORF">V7S43_003919</name>
</gene>
<evidence type="ECO:0000313" key="2">
    <source>
        <dbReference type="EMBL" id="KAL3670731.1"/>
    </source>
</evidence>
<sequence>MATIEASSSGFSGSFSGSPADNTAAFTKGFEASKYKSLKEMITDLGKVTSSDFTMECGDTNPDETPQPLPETYVEWAHGSGEGFTPSHEGPCEVWCDDVRVFQDDDCAANYPAAPAKVPYDHDACLGASRLTFYWLALHSSTWQVYTNCAALEKTTSTGATSKYAVGGSSSAPTSSTESSAATTEGSDETSTTTTDALVATKATTTEAPATQTTTAPAATEAPATTTAPSVDTGKCNIRRRRH</sequence>
<dbReference type="Proteomes" id="UP001632037">
    <property type="component" value="Unassembled WGS sequence"/>
</dbReference>
<organism evidence="2 3">
    <name type="scientific">Phytophthora oleae</name>
    <dbReference type="NCBI Taxonomy" id="2107226"/>
    <lineage>
        <taxon>Eukaryota</taxon>
        <taxon>Sar</taxon>
        <taxon>Stramenopiles</taxon>
        <taxon>Oomycota</taxon>
        <taxon>Peronosporomycetes</taxon>
        <taxon>Peronosporales</taxon>
        <taxon>Peronosporaceae</taxon>
        <taxon>Phytophthora</taxon>
    </lineage>
</organism>
<evidence type="ECO:0000256" key="1">
    <source>
        <dbReference type="SAM" id="MobiDB-lite"/>
    </source>
</evidence>
<keyword evidence="3" id="KW-1185">Reference proteome</keyword>
<accession>A0ABD3FWC9</accession>
<comment type="caution">
    <text evidence="2">The sequence shown here is derived from an EMBL/GenBank/DDBJ whole genome shotgun (WGS) entry which is preliminary data.</text>
</comment>
<evidence type="ECO:0000313" key="3">
    <source>
        <dbReference type="Proteomes" id="UP001632037"/>
    </source>
</evidence>
<feature type="region of interest" description="Disordered" evidence="1">
    <location>
        <begin position="161"/>
        <end position="243"/>
    </location>
</feature>
<proteinExistence type="predicted"/>
<dbReference type="AlphaFoldDB" id="A0ABD3FWC9"/>
<protein>
    <submittedName>
        <fullName evidence="2">Uncharacterized protein</fullName>
    </submittedName>
</protein>